<sequence length="598" mass="67143">MERESLIVAVDFGTTYSGVAFCHSHQQELNDIEVITSWAGNGIAPKVPTDIRYLPLREPLWGAEASLAYGRRQASNSSIVYSRFKLLLDLGGGSSTYGKTPQLQQNDDCIVLPRNKSAVNVCTDYLRCLYSCLMEMHLRKRLPDTLEVTPIRFIFTVPAIWDHKAQEMTRYAAIKAGFGSRDGDRLSLVSEPEAAAMFVIQAMHDRSFRGTAIQSVSSIKINEAFVICDAGGGTVDLISYRVERLTPKLALKEAVVGTGGKCGSSYIDEAFISLLRQRVGADEFDDETKWTQKDIGRGSTLMETFDSIKKGFGLSTTEQWYIKLPVPVDDNEEEGILDNELELTKADMESLFEPVVKDIIYLVEQQVKVVRAKKEVQHFSKIFLVGGFGESQYLFRRLDEWARSQTPPLFVVNPPKSWSAIVRGAVLQALQPVVRSRHLRQHYGFACNQEFDPVHHRGAKTFKCIWSGDIYAENTIMWTGAMGDECAEDGEGISMNVFRDITEYTDLSVPYRITLYGSTTSIAPTYSHQAYVLGYIEADFSSVDTSTLQQTVEMEDNQAVEFFKLRYTVKMKLNSADVTFSIWLHDVKIGETRIAHDG</sequence>
<organism evidence="3 4">
    <name type="scientific">Orbilia ellipsospora</name>
    <dbReference type="NCBI Taxonomy" id="2528407"/>
    <lineage>
        <taxon>Eukaryota</taxon>
        <taxon>Fungi</taxon>
        <taxon>Dikarya</taxon>
        <taxon>Ascomycota</taxon>
        <taxon>Pezizomycotina</taxon>
        <taxon>Orbiliomycetes</taxon>
        <taxon>Orbiliales</taxon>
        <taxon>Orbiliaceae</taxon>
        <taxon>Orbilia</taxon>
    </lineage>
</organism>
<evidence type="ECO:0000256" key="1">
    <source>
        <dbReference type="ARBA" id="ARBA00022741"/>
    </source>
</evidence>
<dbReference type="Proteomes" id="UP001365542">
    <property type="component" value="Unassembled WGS sequence"/>
</dbReference>
<accession>A0AAV9XPA1</accession>
<dbReference type="CDD" id="cd10170">
    <property type="entry name" value="ASKHA_NBD_HSP70"/>
    <property type="match status" value="1"/>
</dbReference>
<dbReference type="PANTHER" id="PTHR14187">
    <property type="entry name" value="ALPHA KINASE/ELONGATION FACTOR 2 KINASE"/>
    <property type="match status" value="1"/>
</dbReference>
<name>A0AAV9XPA1_9PEZI</name>
<dbReference type="AlphaFoldDB" id="A0AAV9XPA1"/>
<dbReference type="InterPro" id="IPR043129">
    <property type="entry name" value="ATPase_NBD"/>
</dbReference>
<keyword evidence="4" id="KW-1185">Reference proteome</keyword>
<dbReference type="GO" id="GO:0140662">
    <property type="term" value="F:ATP-dependent protein folding chaperone"/>
    <property type="evidence" value="ECO:0007669"/>
    <property type="project" value="InterPro"/>
</dbReference>
<evidence type="ECO:0000313" key="4">
    <source>
        <dbReference type="Proteomes" id="UP001365542"/>
    </source>
</evidence>
<dbReference type="SUPFAM" id="SSF53067">
    <property type="entry name" value="Actin-like ATPase domain"/>
    <property type="match status" value="2"/>
</dbReference>
<dbReference type="Pfam" id="PF00012">
    <property type="entry name" value="HSP70"/>
    <property type="match status" value="1"/>
</dbReference>
<dbReference type="EMBL" id="JAVHJO010000001">
    <property type="protein sequence ID" value="KAK6543446.1"/>
    <property type="molecule type" value="Genomic_DNA"/>
</dbReference>
<evidence type="ECO:0000256" key="2">
    <source>
        <dbReference type="ARBA" id="ARBA00022840"/>
    </source>
</evidence>
<dbReference type="PANTHER" id="PTHR14187:SF5">
    <property type="entry name" value="HEAT SHOCK 70 KDA PROTEIN 12A"/>
    <property type="match status" value="1"/>
</dbReference>
<dbReference type="GO" id="GO:0005524">
    <property type="term" value="F:ATP binding"/>
    <property type="evidence" value="ECO:0007669"/>
    <property type="project" value="UniProtKB-KW"/>
</dbReference>
<reference evidence="3 4" key="1">
    <citation type="submission" date="2019-10" db="EMBL/GenBank/DDBJ databases">
        <authorList>
            <person name="Palmer J.M."/>
        </authorList>
    </citation>
    <scope>NUCLEOTIDE SEQUENCE [LARGE SCALE GENOMIC DNA]</scope>
    <source>
        <strain evidence="3 4">TWF694</strain>
    </source>
</reference>
<dbReference type="Gene3D" id="3.90.640.10">
    <property type="entry name" value="Actin, Chain A, domain 4"/>
    <property type="match status" value="1"/>
</dbReference>
<protein>
    <recommendedName>
        <fullName evidence="5">Actin-like ATPase domain-containing protein</fullName>
    </recommendedName>
</protein>
<dbReference type="InterPro" id="IPR013126">
    <property type="entry name" value="Hsp_70_fam"/>
</dbReference>
<gene>
    <name evidence="3" type="ORF">TWF694_000193</name>
</gene>
<comment type="caution">
    <text evidence="3">The sequence shown here is derived from an EMBL/GenBank/DDBJ whole genome shotgun (WGS) entry which is preliminary data.</text>
</comment>
<keyword evidence="2" id="KW-0067">ATP-binding</keyword>
<dbReference type="Gene3D" id="3.30.420.40">
    <property type="match status" value="2"/>
</dbReference>
<evidence type="ECO:0000313" key="3">
    <source>
        <dbReference type="EMBL" id="KAK6543446.1"/>
    </source>
</evidence>
<keyword evidence="1" id="KW-0547">Nucleotide-binding</keyword>
<proteinExistence type="predicted"/>
<evidence type="ECO:0008006" key="5">
    <source>
        <dbReference type="Google" id="ProtNLM"/>
    </source>
</evidence>